<proteinExistence type="inferred from homology"/>
<dbReference type="Proteomes" id="UP000027345">
    <property type="component" value="Unassembled WGS sequence"/>
</dbReference>
<dbReference type="STRING" id="287986.DV20_11425"/>
<dbReference type="Pfam" id="PF21036">
    <property type="entry name" value="EryCIII-like_N"/>
    <property type="match status" value="1"/>
</dbReference>
<keyword evidence="4" id="KW-0045">Antibiotic biosynthesis</keyword>
<dbReference type="FunFam" id="3.40.50.2000:FF:000072">
    <property type="entry name" value="Glycosyl transferase"/>
    <property type="match status" value="1"/>
</dbReference>
<dbReference type="InterPro" id="IPR010610">
    <property type="entry name" value="EryCIII-like_C"/>
</dbReference>
<evidence type="ECO:0000256" key="4">
    <source>
        <dbReference type="ARBA" id="ARBA00023194"/>
    </source>
</evidence>
<evidence type="ECO:0000259" key="6">
    <source>
        <dbReference type="Pfam" id="PF21036"/>
    </source>
</evidence>
<keyword evidence="2" id="KW-0328">Glycosyltransferase</keyword>
<evidence type="ECO:0000313" key="8">
    <source>
        <dbReference type="Proteomes" id="UP000027345"/>
    </source>
</evidence>
<gene>
    <name evidence="7" type="ORF">DV20_11425</name>
</gene>
<dbReference type="CDD" id="cd03784">
    <property type="entry name" value="GT1_Gtf-like"/>
    <property type="match status" value="1"/>
</dbReference>
<evidence type="ECO:0000313" key="7">
    <source>
        <dbReference type="EMBL" id="KDN21991.1"/>
    </source>
</evidence>
<organism evidence="7 8">
    <name type="scientific">Amycolatopsis rifamycinica</name>
    <dbReference type="NCBI Taxonomy" id="287986"/>
    <lineage>
        <taxon>Bacteria</taxon>
        <taxon>Bacillati</taxon>
        <taxon>Actinomycetota</taxon>
        <taxon>Actinomycetes</taxon>
        <taxon>Pseudonocardiales</taxon>
        <taxon>Pseudonocardiaceae</taxon>
        <taxon>Amycolatopsis</taxon>
    </lineage>
</organism>
<name>A0A066U3E6_9PSEU</name>
<dbReference type="InterPro" id="IPR050426">
    <property type="entry name" value="Glycosyltransferase_28"/>
</dbReference>
<evidence type="ECO:0000256" key="2">
    <source>
        <dbReference type="ARBA" id="ARBA00022676"/>
    </source>
</evidence>
<dbReference type="Pfam" id="PF06722">
    <property type="entry name" value="EryCIII-like_C"/>
    <property type="match status" value="1"/>
</dbReference>
<dbReference type="NCBIfam" id="TIGR04516">
    <property type="entry name" value="glycosyl_450act"/>
    <property type="match status" value="1"/>
</dbReference>
<evidence type="ECO:0000259" key="5">
    <source>
        <dbReference type="Pfam" id="PF06722"/>
    </source>
</evidence>
<dbReference type="AlphaFoldDB" id="A0A066U3E6"/>
<sequence length="422" mass="46654">MRVLFVTYPEKIMFLGMVPLAWALRAAGHEVRVASQPGLNDVVTTAGLTAVPVGRDHGLYRVLGIQPEKLAAARAGFPRPYDVVDVPRKRIWTYLNKGYDFAVTWWHKMENVPMVNPLVRFARQWQPDLVLWEPTSFAGAIAAKATGAAHGRISWGLDVFGVARHHYLEVMHRQPAEHRDDPLAAWLGGQARRFGADFSEDMVTGQFTVEQIPPSLRMPAPGLRYVDLRYVPYGGPATVPDWLRRPPERPRVLLTLGLSAVERFSGYTVDLKDIFNSLSTLDIEIVATIADRVRDELGTLPGNVRAVSFVPLPALLPTCSAVINHAGFGTLCTTALNAVPQLALPVHFDEPRLAASLARQGAGLTIHSDEATGARVRDHLVRLLEDPAFREGSVRLRDEMLAMPAPGDFVGELEELVSEHRR</sequence>
<keyword evidence="8" id="KW-1185">Reference proteome</keyword>
<dbReference type="PANTHER" id="PTHR48050:SF13">
    <property type="entry name" value="STEROL 3-BETA-GLUCOSYLTRANSFERASE UGT80A2"/>
    <property type="match status" value="1"/>
</dbReference>
<protein>
    <submittedName>
        <fullName evidence="7">Glycosyl transferase</fullName>
    </submittedName>
</protein>
<dbReference type="InterPro" id="IPR002213">
    <property type="entry name" value="UDP_glucos_trans"/>
</dbReference>
<dbReference type="InterPro" id="IPR048284">
    <property type="entry name" value="EryCIII-like_N"/>
</dbReference>
<comment type="similarity">
    <text evidence="1">Belongs to the glycosyltransferase 28 family.</text>
</comment>
<reference evidence="7 8" key="1">
    <citation type="submission" date="2014-05" db="EMBL/GenBank/DDBJ databases">
        <title>Draft genome sequence of Amycolatopsis rifamycinica DSM 46095.</title>
        <authorList>
            <person name="Lal R."/>
            <person name="Saxena A."/>
            <person name="Kumari R."/>
            <person name="Mukherjee U."/>
            <person name="Singh P."/>
            <person name="Sangwan N."/>
            <person name="Mahato N.K."/>
        </authorList>
    </citation>
    <scope>NUCLEOTIDE SEQUENCE [LARGE SCALE GENOMIC DNA]</scope>
    <source>
        <strain evidence="7 8">DSM 46095</strain>
    </source>
</reference>
<dbReference type="OrthoDB" id="5488434at2"/>
<dbReference type="GO" id="GO:0008194">
    <property type="term" value="F:UDP-glycosyltransferase activity"/>
    <property type="evidence" value="ECO:0007669"/>
    <property type="project" value="InterPro"/>
</dbReference>
<dbReference type="EMBL" id="JMQI01000024">
    <property type="protein sequence ID" value="KDN21991.1"/>
    <property type="molecule type" value="Genomic_DNA"/>
</dbReference>
<accession>A0A066U3E6</accession>
<dbReference type="GO" id="GO:0017000">
    <property type="term" value="P:antibiotic biosynthetic process"/>
    <property type="evidence" value="ECO:0007669"/>
    <property type="project" value="UniProtKB-KW"/>
</dbReference>
<dbReference type="GO" id="GO:0016758">
    <property type="term" value="F:hexosyltransferase activity"/>
    <property type="evidence" value="ECO:0007669"/>
    <property type="project" value="UniProtKB-ARBA"/>
</dbReference>
<dbReference type="RefSeq" id="WP_043779155.1">
    <property type="nucleotide sequence ID" value="NZ_JMQI01000024.1"/>
</dbReference>
<feature type="domain" description="Erythromycin biosynthesis protein CIII-like C-terminal" evidence="5">
    <location>
        <begin position="274"/>
        <end position="416"/>
    </location>
</feature>
<dbReference type="Gene3D" id="3.40.50.2000">
    <property type="entry name" value="Glycogen Phosphorylase B"/>
    <property type="match status" value="2"/>
</dbReference>
<dbReference type="PANTHER" id="PTHR48050">
    <property type="entry name" value="STEROL 3-BETA-GLUCOSYLTRANSFERASE"/>
    <property type="match status" value="1"/>
</dbReference>
<feature type="domain" description="Erythromycin biosynthesis protein CIII-like N-terminal" evidence="6">
    <location>
        <begin position="22"/>
        <end position="257"/>
    </location>
</feature>
<comment type="caution">
    <text evidence="7">The sequence shown here is derived from an EMBL/GenBank/DDBJ whole genome shotgun (WGS) entry which is preliminary data.</text>
</comment>
<dbReference type="SUPFAM" id="SSF53756">
    <property type="entry name" value="UDP-Glycosyltransferase/glycogen phosphorylase"/>
    <property type="match status" value="1"/>
</dbReference>
<dbReference type="eggNOG" id="COG1819">
    <property type="taxonomic scope" value="Bacteria"/>
</dbReference>
<evidence type="ECO:0000256" key="1">
    <source>
        <dbReference type="ARBA" id="ARBA00006962"/>
    </source>
</evidence>
<evidence type="ECO:0000256" key="3">
    <source>
        <dbReference type="ARBA" id="ARBA00022679"/>
    </source>
</evidence>
<keyword evidence="3 7" id="KW-0808">Transferase</keyword>
<dbReference type="InterPro" id="IPR030953">
    <property type="entry name" value="Glycosyl_450act"/>
</dbReference>